<accession>A0ABU5IBU2</accession>
<evidence type="ECO:0000256" key="4">
    <source>
        <dbReference type="ARBA" id="ARBA00022764"/>
    </source>
</evidence>
<evidence type="ECO:0000313" key="9">
    <source>
        <dbReference type="Proteomes" id="UP001293718"/>
    </source>
</evidence>
<evidence type="ECO:0000313" key="8">
    <source>
        <dbReference type="EMBL" id="MDZ5456565.1"/>
    </source>
</evidence>
<comment type="caution">
    <text evidence="8">The sequence shown here is derived from an EMBL/GenBank/DDBJ whole genome shotgun (WGS) entry which is preliminary data.</text>
</comment>
<comment type="subcellular location">
    <subcellularLocation>
        <location evidence="1">Periplasm</location>
    </subcellularLocation>
</comment>
<dbReference type="RefSeq" id="WP_084267598.1">
    <property type="nucleotide sequence ID" value="NZ_JAXOJX010000009.1"/>
</dbReference>
<evidence type="ECO:0000256" key="5">
    <source>
        <dbReference type="SAM" id="SignalP"/>
    </source>
</evidence>
<dbReference type="Pfam" id="PF03888">
    <property type="entry name" value="MucB_RseB"/>
    <property type="match status" value="1"/>
</dbReference>
<gene>
    <name evidence="8" type="ORF">SM757_08245</name>
</gene>
<feature type="chain" id="PRO_5047023385" evidence="5">
    <location>
        <begin position="25"/>
        <end position="331"/>
    </location>
</feature>
<evidence type="ECO:0000256" key="2">
    <source>
        <dbReference type="ARBA" id="ARBA00008150"/>
    </source>
</evidence>
<dbReference type="EMBL" id="JAXOJX010000009">
    <property type="protein sequence ID" value="MDZ5456565.1"/>
    <property type="molecule type" value="Genomic_DNA"/>
</dbReference>
<dbReference type="InterPro" id="IPR005588">
    <property type="entry name" value="MucB_RseB"/>
</dbReference>
<evidence type="ECO:0000256" key="3">
    <source>
        <dbReference type="ARBA" id="ARBA00022729"/>
    </source>
</evidence>
<dbReference type="Pfam" id="PF17188">
    <property type="entry name" value="MucB_RseB_C"/>
    <property type="match status" value="1"/>
</dbReference>
<evidence type="ECO:0000259" key="6">
    <source>
        <dbReference type="Pfam" id="PF03888"/>
    </source>
</evidence>
<dbReference type="InterPro" id="IPR033434">
    <property type="entry name" value="MucB/RseB_N"/>
</dbReference>
<dbReference type="Proteomes" id="UP001293718">
    <property type="component" value="Unassembled WGS sequence"/>
</dbReference>
<dbReference type="InterPro" id="IPR038484">
    <property type="entry name" value="MucB/RseB_C_sf"/>
</dbReference>
<dbReference type="PANTHER" id="PTHR38782">
    <property type="match status" value="1"/>
</dbReference>
<keyword evidence="4" id="KW-0574">Periplasm</keyword>
<feature type="domain" description="MucB/RseB C-terminal" evidence="7">
    <location>
        <begin position="225"/>
        <end position="322"/>
    </location>
</feature>
<dbReference type="Gene3D" id="2.50.20.10">
    <property type="entry name" value="Lipoprotein localisation LolA/LolB/LppX"/>
    <property type="match status" value="1"/>
</dbReference>
<feature type="signal peptide" evidence="5">
    <location>
        <begin position="1"/>
        <end position="24"/>
    </location>
</feature>
<keyword evidence="3 5" id="KW-0732">Signal</keyword>
<comment type="similarity">
    <text evidence="2">Belongs to the RseB family.</text>
</comment>
<keyword evidence="9" id="KW-1185">Reference proteome</keyword>
<feature type="domain" description="MucB/RseB N-terminal" evidence="6">
    <location>
        <begin position="29"/>
        <end position="202"/>
    </location>
</feature>
<protein>
    <submittedName>
        <fullName evidence="8">MucB/RseB C-terminal domain-containing protein</fullName>
    </submittedName>
</protein>
<dbReference type="CDD" id="cd16327">
    <property type="entry name" value="RseB"/>
    <property type="match status" value="1"/>
</dbReference>
<evidence type="ECO:0000256" key="1">
    <source>
        <dbReference type="ARBA" id="ARBA00004418"/>
    </source>
</evidence>
<dbReference type="PIRSF" id="PIRSF005427">
    <property type="entry name" value="RseB"/>
    <property type="match status" value="1"/>
</dbReference>
<sequence length="331" mass="37462">MRRREWVHAVVWPALALFAPPLWAASSDNAAWLQRLREAAQHRNFQGTLVHSVGGTASSSRVAHFGDNGHQYERMEMLDGQMRRVFRHDDVVLTLWADRRVAVIEQREPGTTMPVLMRARPDERVFERYELRPQGQDRVAGHEADVYLLQPRDALRFAQRMWMESNSSLPLRVDLIAPDGRVLESAAFSELTLGVKPQAESVLRPMRKLEGYRVQRTSLARTRLEAEGWSAPEVPGFEQRSCVKRVLNDAGEEGGAGETLQTVYADGLTHVSLFIEPYRGEHQRPMQTAIGATHTLMQRQGAWWITVVGEVPMATLQKFAAGLVRRPEGPK</sequence>
<dbReference type="InterPro" id="IPR033436">
    <property type="entry name" value="MucB/RseB_C"/>
</dbReference>
<evidence type="ECO:0000259" key="7">
    <source>
        <dbReference type="Pfam" id="PF17188"/>
    </source>
</evidence>
<name>A0ABU5IBU2_9BURK</name>
<organism evidence="8 9">
    <name type="scientific">Azohydromonas lata</name>
    <dbReference type="NCBI Taxonomy" id="45677"/>
    <lineage>
        <taxon>Bacteria</taxon>
        <taxon>Pseudomonadati</taxon>
        <taxon>Pseudomonadota</taxon>
        <taxon>Betaproteobacteria</taxon>
        <taxon>Burkholderiales</taxon>
        <taxon>Sphaerotilaceae</taxon>
        <taxon>Azohydromonas</taxon>
    </lineage>
</organism>
<dbReference type="PANTHER" id="PTHR38782:SF1">
    <property type="entry name" value="SIGMA-E FACTOR REGULATORY PROTEIN RSEB"/>
    <property type="match status" value="1"/>
</dbReference>
<reference evidence="8 9" key="1">
    <citation type="submission" date="2023-11" db="EMBL/GenBank/DDBJ databases">
        <title>Draft genome of Azohydromonas lata strain H1 (DSM1123), a polyhydroxyalkanoate producer.</title>
        <authorList>
            <person name="Traversa D."/>
            <person name="D'Addabbo P."/>
            <person name="Pazzani C."/>
            <person name="Manzari C."/>
            <person name="Chiara M."/>
            <person name="Scrascia M."/>
        </authorList>
    </citation>
    <scope>NUCLEOTIDE SEQUENCE [LARGE SCALE GENOMIC DNA]</scope>
    <source>
        <strain evidence="8 9">H1</strain>
    </source>
</reference>
<proteinExistence type="inferred from homology"/>
<dbReference type="Gene3D" id="3.30.200.100">
    <property type="entry name" value="MucB/RseB, C-terminal domain"/>
    <property type="match status" value="1"/>
</dbReference>